<dbReference type="Pfam" id="PF17921">
    <property type="entry name" value="Integrase_H2C2"/>
    <property type="match status" value="1"/>
</dbReference>
<dbReference type="InterPro" id="IPR050951">
    <property type="entry name" value="Retrovirus_Pol_polyprotein"/>
</dbReference>
<accession>A0ABD0XXE5</accession>
<dbReference type="PANTHER" id="PTHR37984:SF5">
    <property type="entry name" value="PROTEIN NYNRIN-LIKE"/>
    <property type="match status" value="1"/>
</dbReference>
<dbReference type="EC" id="2.7.7.49" evidence="1"/>
<dbReference type="AlphaFoldDB" id="A0ABD0XXE5"/>
<reference evidence="3 4" key="1">
    <citation type="submission" date="2024-07" db="EMBL/GenBank/DDBJ databases">
        <title>Chromosome-level genome assembly of the water stick insect Ranatra chinensis (Heteroptera: Nepidae).</title>
        <authorList>
            <person name="Liu X."/>
        </authorList>
    </citation>
    <scope>NUCLEOTIDE SEQUENCE [LARGE SCALE GENOMIC DNA]</scope>
    <source>
        <strain evidence="3">Cailab_2021Rc</strain>
        <tissue evidence="3">Muscle</tissue>
    </source>
</reference>
<dbReference type="InterPro" id="IPR036397">
    <property type="entry name" value="RNaseH_sf"/>
</dbReference>
<proteinExistence type="predicted"/>
<evidence type="ECO:0000313" key="4">
    <source>
        <dbReference type="Proteomes" id="UP001558652"/>
    </source>
</evidence>
<evidence type="ECO:0000313" key="3">
    <source>
        <dbReference type="EMBL" id="KAL1115015.1"/>
    </source>
</evidence>
<sequence length="330" mass="38602">MTKLTIIKDYREGKTNHRGMTETLAKLSKIYYWPNLQKSVQNYINTCDICKQVKYDRKPLKLKFNITPTPSEPFEIIHMEVLKYGHAKLLTVVDAFTKCAQAYVLKSSHAIDIAENLLHYFSHHGTPDLIIADNGPEFDNGLINEFLTLHKIKIHFTTPGHARSHGVIERLHLTLGEHMRLLEKSKRIKGPETVARATLAYNRTIHSATNKTPIELMRAWCRIERDLPIEEDMGAIADRIRDEKLERTEKINKQKEYRKPRELKPGMKVFIKNLIRRRKSDPLYIGPYIVREVLSRHRVILGKETWSRNKSIIRHLEEVRVRARKSKECK</sequence>
<evidence type="ECO:0000256" key="1">
    <source>
        <dbReference type="ARBA" id="ARBA00012493"/>
    </source>
</evidence>
<feature type="domain" description="Integrase catalytic" evidence="2">
    <location>
        <begin position="69"/>
        <end position="221"/>
    </location>
</feature>
<evidence type="ECO:0000259" key="2">
    <source>
        <dbReference type="PROSITE" id="PS50994"/>
    </source>
</evidence>
<dbReference type="EMBL" id="JBFDAA010000020">
    <property type="protein sequence ID" value="KAL1115015.1"/>
    <property type="molecule type" value="Genomic_DNA"/>
</dbReference>
<name>A0ABD0XXE5_9HEMI</name>
<dbReference type="PANTHER" id="PTHR37984">
    <property type="entry name" value="PROTEIN CBG26694"/>
    <property type="match status" value="1"/>
</dbReference>
<dbReference type="Gene3D" id="3.30.420.10">
    <property type="entry name" value="Ribonuclease H-like superfamily/Ribonuclease H"/>
    <property type="match status" value="1"/>
</dbReference>
<comment type="caution">
    <text evidence="3">The sequence shown here is derived from an EMBL/GenBank/DDBJ whole genome shotgun (WGS) entry which is preliminary data.</text>
</comment>
<keyword evidence="4" id="KW-1185">Reference proteome</keyword>
<dbReference type="InterPro" id="IPR041588">
    <property type="entry name" value="Integrase_H2C2"/>
</dbReference>
<gene>
    <name evidence="3" type="ORF">AAG570_007046</name>
</gene>
<organism evidence="3 4">
    <name type="scientific">Ranatra chinensis</name>
    <dbReference type="NCBI Taxonomy" id="642074"/>
    <lineage>
        <taxon>Eukaryota</taxon>
        <taxon>Metazoa</taxon>
        <taxon>Ecdysozoa</taxon>
        <taxon>Arthropoda</taxon>
        <taxon>Hexapoda</taxon>
        <taxon>Insecta</taxon>
        <taxon>Pterygota</taxon>
        <taxon>Neoptera</taxon>
        <taxon>Paraneoptera</taxon>
        <taxon>Hemiptera</taxon>
        <taxon>Heteroptera</taxon>
        <taxon>Panheteroptera</taxon>
        <taxon>Nepomorpha</taxon>
        <taxon>Nepidae</taxon>
        <taxon>Ranatrinae</taxon>
        <taxon>Ranatra</taxon>
    </lineage>
</organism>
<dbReference type="InterPro" id="IPR012337">
    <property type="entry name" value="RNaseH-like_sf"/>
</dbReference>
<dbReference type="SUPFAM" id="SSF53098">
    <property type="entry name" value="Ribonuclease H-like"/>
    <property type="match status" value="1"/>
</dbReference>
<dbReference type="InterPro" id="IPR001584">
    <property type="entry name" value="Integrase_cat-core"/>
</dbReference>
<protein>
    <recommendedName>
        <fullName evidence="1">RNA-directed DNA polymerase</fullName>
        <ecNumber evidence="1">2.7.7.49</ecNumber>
    </recommendedName>
</protein>
<dbReference type="PROSITE" id="PS50994">
    <property type="entry name" value="INTEGRASE"/>
    <property type="match status" value="1"/>
</dbReference>
<dbReference type="Gene3D" id="1.10.340.70">
    <property type="match status" value="1"/>
</dbReference>
<dbReference type="Proteomes" id="UP001558652">
    <property type="component" value="Unassembled WGS sequence"/>
</dbReference>
<dbReference type="GO" id="GO:0003964">
    <property type="term" value="F:RNA-directed DNA polymerase activity"/>
    <property type="evidence" value="ECO:0007669"/>
    <property type="project" value="UniProtKB-EC"/>
</dbReference>